<keyword evidence="3" id="KW-0547">Nucleotide-binding</keyword>
<dbReference type="CDD" id="cd03230">
    <property type="entry name" value="ABC_DR_subfamily_A"/>
    <property type="match status" value="1"/>
</dbReference>
<dbReference type="GO" id="GO:0005524">
    <property type="term" value="F:ATP binding"/>
    <property type="evidence" value="ECO:0007669"/>
    <property type="project" value="UniProtKB-KW"/>
</dbReference>
<comment type="subcellular location">
    <subcellularLocation>
        <location evidence="1">Cell membrane</location>
        <topology evidence="1">Peripheral membrane protein</topology>
    </subcellularLocation>
</comment>
<evidence type="ECO:0000259" key="6">
    <source>
        <dbReference type="PROSITE" id="PS50893"/>
    </source>
</evidence>
<dbReference type="PANTHER" id="PTHR42711">
    <property type="entry name" value="ABC TRANSPORTER ATP-BINDING PROTEIN"/>
    <property type="match status" value="1"/>
</dbReference>
<keyword evidence="2" id="KW-0813">Transport</keyword>
<dbReference type="PROSITE" id="PS50893">
    <property type="entry name" value="ABC_TRANSPORTER_2"/>
    <property type="match status" value="1"/>
</dbReference>
<sequence>MTLAEFDHVTRRYGDVVAVDDISLTIDAGTLVGLLGPNGAGKTTLLSLLQGLRRPTAGTVTLFGGSPQDARRRTALGTTPQETALPETLRVGEVIDYVGGHFADRVPSGELADEFGLADMLRRQCGALSGGQKRRLAVALAFVGRPRLVLLDEPTTGLDVDARRTLWAAIRRQHEAGATVVITSHYLEEIEALAQRVIVVGEGRMLADDTVARVVARVGVGRVQLSSHEPKRIEQLASVVRHERSDDREIFTVTDADEFVRELVGSGLAFQDLTVRGATLEEAFLALTESRVADASPRKAGQAA</sequence>
<dbReference type="PROSITE" id="PS00211">
    <property type="entry name" value="ABC_TRANSPORTER_1"/>
    <property type="match status" value="1"/>
</dbReference>
<evidence type="ECO:0000256" key="5">
    <source>
        <dbReference type="ARBA" id="ARBA00023251"/>
    </source>
</evidence>
<dbReference type="InterPro" id="IPR050763">
    <property type="entry name" value="ABC_transporter_ATP-binding"/>
</dbReference>
<evidence type="ECO:0000256" key="3">
    <source>
        <dbReference type="ARBA" id="ARBA00022741"/>
    </source>
</evidence>
<dbReference type="PANTHER" id="PTHR42711:SF17">
    <property type="entry name" value="ABC TRANSPORTER ATP-BINDING PROTEIN"/>
    <property type="match status" value="1"/>
</dbReference>
<dbReference type="SUPFAM" id="SSF52540">
    <property type="entry name" value="P-loop containing nucleoside triphosphate hydrolases"/>
    <property type="match status" value="1"/>
</dbReference>
<evidence type="ECO:0000256" key="1">
    <source>
        <dbReference type="ARBA" id="ARBA00004202"/>
    </source>
</evidence>
<evidence type="ECO:0000313" key="8">
    <source>
        <dbReference type="Proteomes" id="UP001429745"/>
    </source>
</evidence>
<keyword evidence="4 7" id="KW-0067">ATP-binding</keyword>
<gene>
    <name evidence="7" type="ORF">HF576_00760</name>
</gene>
<evidence type="ECO:0000313" key="7">
    <source>
        <dbReference type="EMBL" id="NLP82370.1"/>
    </source>
</evidence>
<dbReference type="RefSeq" id="WP_168910887.1">
    <property type="nucleotide sequence ID" value="NZ_JABACI010000001.1"/>
</dbReference>
<evidence type="ECO:0000256" key="2">
    <source>
        <dbReference type="ARBA" id="ARBA00022448"/>
    </source>
</evidence>
<protein>
    <submittedName>
        <fullName evidence="7">ABC transporter ATP-binding protein</fullName>
    </submittedName>
</protein>
<dbReference type="InterPro" id="IPR003593">
    <property type="entry name" value="AAA+_ATPase"/>
</dbReference>
<dbReference type="EMBL" id="JABACI010000001">
    <property type="protein sequence ID" value="NLP82370.1"/>
    <property type="molecule type" value="Genomic_DNA"/>
</dbReference>
<dbReference type="SMART" id="SM00382">
    <property type="entry name" value="AAA"/>
    <property type="match status" value="1"/>
</dbReference>
<dbReference type="Proteomes" id="UP001429745">
    <property type="component" value="Unassembled WGS sequence"/>
</dbReference>
<keyword evidence="8" id="KW-1185">Reference proteome</keyword>
<dbReference type="InterPro" id="IPR017871">
    <property type="entry name" value="ABC_transporter-like_CS"/>
</dbReference>
<keyword evidence="5" id="KW-0046">Antibiotic resistance</keyword>
<reference evidence="7 8" key="1">
    <citation type="submission" date="2020-04" db="EMBL/GenBank/DDBJ databases">
        <title>CFH 90308 Microbacterium sp.</title>
        <authorList>
            <person name="Nie G."/>
            <person name="Ming H."/>
            <person name="Xia T."/>
        </authorList>
    </citation>
    <scope>NUCLEOTIDE SEQUENCE [LARGE SCALE GENOMIC DNA]</scope>
    <source>
        <strain evidence="7 8">CFH 90308</strain>
    </source>
</reference>
<accession>A0ABX1K6R9</accession>
<feature type="domain" description="ABC transporter" evidence="6">
    <location>
        <begin position="4"/>
        <end position="227"/>
    </location>
</feature>
<comment type="caution">
    <text evidence="7">The sequence shown here is derived from an EMBL/GenBank/DDBJ whole genome shotgun (WGS) entry which is preliminary data.</text>
</comment>
<dbReference type="InterPro" id="IPR003439">
    <property type="entry name" value="ABC_transporter-like_ATP-bd"/>
</dbReference>
<organism evidence="7 8">
    <name type="scientific">Microbacterium salsuginis</name>
    <dbReference type="NCBI Taxonomy" id="2722803"/>
    <lineage>
        <taxon>Bacteria</taxon>
        <taxon>Bacillati</taxon>
        <taxon>Actinomycetota</taxon>
        <taxon>Actinomycetes</taxon>
        <taxon>Micrococcales</taxon>
        <taxon>Microbacteriaceae</taxon>
        <taxon>Microbacterium</taxon>
    </lineage>
</organism>
<dbReference type="Pfam" id="PF00005">
    <property type="entry name" value="ABC_tran"/>
    <property type="match status" value="1"/>
</dbReference>
<proteinExistence type="predicted"/>
<evidence type="ECO:0000256" key="4">
    <source>
        <dbReference type="ARBA" id="ARBA00022840"/>
    </source>
</evidence>
<name>A0ABX1K6R9_9MICO</name>
<dbReference type="Gene3D" id="3.40.50.300">
    <property type="entry name" value="P-loop containing nucleotide triphosphate hydrolases"/>
    <property type="match status" value="1"/>
</dbReference>
<dbReference type="InterPro" id="IPR027417">
    <property type="entry name" value="P-loop_NTPase"/>
</dbReference>